<keyword evidence="3" id="KW-1185">Reference proteome</keyword>
<organism evidence="2 3">
    <name type="scientific">Actinomyces israelii</name>
    <dbReference type="NCBI Taxonomy" id="1659"/>
    <lineage>
        <taxon>Bacteria</taxon>
        <taxon>Bacillati</taxon>
        <taxon>Actinomycetota</taxon>
        <taxon>Actinomycetes</taxon>
        <taxon>Actinomycetales</taxon>
        <taxon>Actinomycetaceae</taxon>
        <taxon>Actinomyces</taxon>
    </lineage>
</organism>
<dbReference type="EMBL" id="JAPTMY010000029">
    <property type="protein sequence ID" value="MCZ0858749.1"/>
    <property type="molecule type" value="Genomic_DNA"/>
</dbReference>
<proteinExistence type="predicted"/>
<reference evidence="2" key="1">
    <citation type="submission" date="2022-10" db="EMBL/GenBank/DDBJ databases">
        <title>Genome sequence of Actinomyces israelii ATCC 10048.</title>
        <authorList>
            <person name="Watt R.M."/>
            <person name="Tong W.M."/>
        </authorList>
    </citation>
    <scope>NUCLEOTIDE SEQUENCE</scope>
    <source>
        <strain evidence="2">ATCC 10048</strain>
    </source>
</reference>
<gene>
    <name evidence="2" type="ORF">OHJ16_11925</name>
</gene>
<protein>
    <submittedName>
        <fullName evidence="2">Uncharacterized protein</fullName>
    </submittedName>
</protein>
<evidence type="ECO:0000313" key="2">
    <source>
        <dbReference type="EMBL" id="MCZ0858749.1"/>
    </source>
</evidence>
<dbReference type="RefSeq" id="WP_268918082.1">
    <property type="nucleotide sequence ID" value="NZ_CAJPNG010000028.1"/>
</dbReference>
<comment type="caution">
    <text evidence="2">The sequence shown here is derived from an EMBL/GenBank/DDBJ whole genome shotgun (WGS) entry which is preliminary data.</text>
</comment>
<sequence length="124" mass="13158">MSASNHPAGRRAPTPAVGADGATPAQAARRRGHACIADLLEHAAEGADSIWEAPEDPALLAGSHLWGEARECTAREDMVIAYGGGRAVIRVGRCYYADSFDRALIGWHAAYDPPLDMGGYTLIR</sequence>
<evidence type="ECO:0000313" key="3">
    <source>
        <dbReference type="Proteomes" id="UP001072034"/>
    </source>
</evidence>
<evidence type="ECO:0000256" key="1">
    <source>
        <dbReference type="SAM" id="MobiDB-lite"/>
    </source>
</evidence>
<feature type="region of interest" description="Disordered" evidence="1">
    <location>
        <begin position="1"/>
        <end position="25"/>
    </location>
</feature>
<name>A0ABT4IAH6_9ACTO</name>
<dbReference type="Proteomes" id="UP001072034">
    <property type="component" value="Unassembled WGS sequence"/>
</dbReference>
<accession>A0ABT4IAH6</accession>